<gene>
    <name evidence="5" type="ORF">FJ693_07850</name>
</gene>
<protein>
    <submittedName>
        <fullName evidence="5">Hydantoinase/oxoprolinase family protein</fullName>
    </submittedName>
</protein>
<proteinExistence type="predicted"/>
<comment type="caution">
    <text evidence="5">The sequence shown here is derived from an EMBL/GenBank/DDBJ whole genome shotgun (WGS) entry which is preliminary data.</text>
</comment>
<dbReference type="Pfam" id="PF05378">
    <property type="entry name" value="Hydant_A_N"/>
    <property type="match status" value="1"/>
</dbReference>
<dbReference type="EMBL" id="VJXR01000017">
    <property type="protein sequence ID" value="TRW45796.1"/>
    <property type="molecule type" value="Genomic_DNA"/>
</dbReference>
<evidence type="ECO:0000313" key="5">
    <source>
        <dbReference type="EMBL" id="TRW45796.1"/>
    </source>
</evidence>
<dbReference type="Proteomes" id="UP000318693">
    <property type="component" value="Unassembled WGS sequence"/>
</dbReference>
<evidence type="ECO:0000259" key="4">
    <source>
        <dbReference type="Pfam" id="PF19278"/>
    </source>
</evidence>
<dbReference type="InterPro" id="IPR008040">
    <property type="entry name" value="Hydant_A_N"/>
</dbReference>
<feature type="domain" description="Acetophenone carboxylase-like C-terminal" evidence="4">
    <location>
        <begin position="603"/>
        <end position="747"/>
    </location>
</feature>
<feature type="region of interest" description="Disordered" evidence="1">
    <location>
        <begin position="15"/>
        <end position="62"/>
    </location>
</feature>
<dbReference type="AlphaFoldDB" id="A0A552WSZ7"/>
<dbReference type="InterPro" id="IPR002821">
    <property type="entry name" value="Hydantoinase_A"/>
</dbReference>
<dbReference type="PANTHER" id="PTHR11365:SF23">
    <property type="entry name" value="HYPOTHETICAL 5-OXOPROLINASE (EUROFUNG)-RELATED"/>
    <property type="match status" value="1"/>
</dbReference>
<evidence type="ECO:0000313" key="6">
    <source>
        <dbReference type="Proteomes" id="UP000318693"/>
    </source>
</evidence>
<feature type="domain" description="Hydantoinase/oxoprolinase N-terminal" evidence="3">
    <location>
        <begin position="69"/>
        <end position="256"/>
    </location>
</feature>
<dbReference type="Pfam" id="PF01968">
    <property type="entry name" value="Hydantoinase_A"/>
    <property type="match status" value="1"/>
</dbReference>
<accession>A0A552WSZ7</accession>
<organism evidence="5 6">
    <name type="scientific">Georgenia yuyongxinii</name>
    <dbReference type="NCBI Taxonomy" id="2589797"/>
    <lineage>
        <taxon>Bacteria</taxon>
        <taxon>Bacillati</taxon>
        <taxon>Actinomycetota</taxon>
        <taxon>Actinomycetes</taxon>
        <taxon>Micrococcales</taxon>
        <taxon>Bogoriellaceae</taxon>
        <taxon>Georgenia</taxon>
    </lineage>
</organism>
<evidence type="ECO:0000256" key="1">
    <source>
        <dbReference type="SAM" id="MobiDB-lite"/>
    </source>
</evidence>
<feature type="compositionally biased region" description="Basic and acidic residues" evidence="1">
    <location>
        <begin position="50"/>
        <end position="62"/>
    </location>
</feature>
<dbReference type="GO" id="GO:0005829">
    <property type="term" value="C:cytosol"/>
    <property type="evidence" value="ECO:0007669"/>
    <property type="project" value="TreeGrafter"/>
</dbReference>
<sequence>MSIIGNHCLNRSIGRSYSAADGPGRPAPGSPGSRRTRPRLRRSTDLTAITDDRPGPAGIDRDENLGWAIGTDVGGTFTDLWLRTDDGRSFVCKSPTTSDVVTGVIDALHIAARTAGVSTEELCRKVDRFGHGTTVGLNALLTGRTARVGLVTTLGFGDVLEIGRLRRGTAGLEGLDLGDYFLRGQVAPLVPRELVVEVAERVNPQGEVLTALDPGSARRALEALRDQGVEAVAICLLWATENPAHELEIARLAEEILPGAFVSVSHDVAPTVGEYARASTTVANAALGPVAGRYLGDLQAQLQALGMTAPIMMTTSAGGVVPAATLTAVPVRGLLSGPASCVVAGQALGVALTRPKVLTLDVGGTSFDVGVVVDGAPLLREEVTFGGADMRVPSVDIASIGAGGGSIAAVDDGILTVGPRSAGAEPGPVCYGKGGTEPTTTDADLVLGVLDPDRFGSGGIRLDVDGARAALAEKIGEPLGLNAIEAARAVREVFDAAMADLVRSVTIERGHDPREFTLVAGGGSGPSHAWKLCRELGLEGFIVPATATAQSAFGAGTSDLRTTASRTCYVRLSPGTVPDEDHAAILTAAFEDAGRRALNTMPHPERAEVLYTAAVRYRGQTHHLDVAIAPEPDAAALIALLAAFEAEYELLFGKGAGFREAGFEILSVRAVAAVRTLDASTATTGEPMAVRDVRPVVFDDPHTPEETVVLGCDWPAADQEISGPALIQLPGCVVVVPPGGTARTDDGGNIHVEVGHA</sequence>
<dbReference type="InterPro" id="IPR049517">
    <property type="entry name" value="ACX-like_C"/>
</dbReference>
<dbReference type="InterPro" id="IPR045079">
    <property type="entry name" value="Oxoprolinase-like"/>
</dbReference>
<reference evidence="5 6" key="1">
    <citation type="submission" date="2019-07" db="EMBL/GenBank/DDBJ databases">
        <title>Georgenia wutianyii sp. nov. and Georgenia *** sp. nov. isolated from plateau pika (Ochotona curzoniae) in the Qinghai-Tibet plateau of China.</title>
        <authorList>
            <person name="Tian Z."/>
        </authorList>
    </citation>
    <scope>NUCLEOTIDE SEQUENCE [LARGE SCALE GENOMIC DNA]</scope>
    <source>
        <strain evidence="5 6">Z446</strain>
    </source>
</reference>
<name>A0A552WSZ7_9MICO</name>
<dbReference type="GO" id="GO:0006749">
    <property type="term" value="P:glutathione metabolic process"/>
    <property type="evidence" value="ECO:0007669"/>
    <property type="project" value="TreeGrafter"/>
</dbReference>
<evidence type="ECO:0000259" key="2">
    <source>
        <dbReference type="Pfam" id="PF01968"/>
    </source>
</evidence>
<keyword evidence="6" id="KW-1185">Reference proteome</keyword>
<dbReference type="GO" id="GO:0017168">
    <property type="term" value="F:5-oxoprolinase (ATP-hydrolyzing) activity"/>
    <property type="evidence" value="ECO:0007669"/>
    <property type="project" value="TreeGrafter"/>
</dbReference>
<evidence type="ECO:0000259" key="3">
    <source>
        <dbReference type="Pfam" id="PF05378"/>
    </source>
</evidence>
<feature type="domain" description="Hydantoinase A/oxoprolinase" evidence="2">
    <location>
        <begin position="277"/>
        <end position="562"/>
    </location>
</feature>
<dbReference type="PANTHER" id="PTHR11365">
    <property type="entry name" value="5-OXOPROLINASE RELATED"/>
    <property type="match status" value="1"/>
</dbReference>
<dbReference type="Pfam" id="PF19278">
    <property type="entry name" value="Hydant_A_C"/>
    <property type="match status" value="1"/>
</dbReference>